<keyword evidence="3" id="KW-1185">Reference proteome</keyword>
<name>A0A075LPT3_9EURY</name>
<dbReference type="Pfam" id="PF00881">
    <property type="entry name" value="Nitroreductase"/>
    <property type="match status" value="1"/>
</dbReference>
<reference evidence="3" key="1">
    <citation type="submission" date="2013-06" db="EMBL/GenBank/DDBJ databases">
        <title>Complete Genome Sequence of Hyperthermophilic Palaeococcus pacificus DY20341T, Isolated from a Deep-Sea Hydrothermal Sediments.</title>
        <authorList>
            <person name="Zeng X."/>
            <person name="Shao Z."/>
        </authorList>
    </citation>
    <scope>NUCLEOTIDE SEQUENCE [LARGE SCALE GENOMIC DNA]</scope>
    <source>
        <strain evidence="3">DY20341</strain>
    </source>
</reference>
<dbReference type="HOGENOM" id="CLU_059362_3_1_2"/>
<evidence type="ECO:0000313" key="3">
    <source>
        <dbReference type="Proteomes" id="UP000027981"/>
    </source>
</evidence>
<gene>
    <name evidence="2" type="ORF">PAP_01240</name>
</gene>
<dbReference type="InterPro" id="IPR052544">
    <property type="entry name" value="Bacteriocin_Proc_Enz"/>
</dbReference>
<dbReference type="CDD" id="cd02142">
    <property type="entry name" value="McbC_SagB-like_oxidoreductase"/>
    <property type="match status" value="1"/>
</dbReference>
<dbReference type="InterPro" id="IPR000415">
    <property type="entry name" value="Nitroreductase-like"/>
</dbReference>
<proteinExistence type="predicted"/>
<reference evidence="2 3" key="2">
    <citation type="journal article" date="2015" name="Genome Announc.">
        <title>Complete Genome Sequence of Hyperthermophilic Piezophilic Archaeon Palaeococcus pacificus DY20341T, Isolated from Deep-Sea Hydrothermal Sediments.</title>
        <authorList>
            <person name="Zeng X."/>
            <person name="Jebbar M."/>
            <person name="Shao Z."/>
        </authorList>
    </citation>
    <scope>NUCLEOTIDE SEQUENCE [LARGE SCALE GENOMIC DNA]</scope>
    <source>
        <strain evidence="2 3">DY20341</strain>
    </source>
</reference>
<dbReference type="SUPFAM" id="SSF55469">
    <property type="entry name" value="FMN-dependent nitroreductase-like"/>
    <property type="match status" value="1"/>
</dbReference>
<dbReference type="InterPro" id="IPR020051">
    <property type="entry name" value="SagB-type_dehydrogenase"/>
</dbReference>
<organism evidence="2 3">
    <name type="scientific">Palaeococcus pacificus DY20341</name>
    <dbReference type="NCBI Taxonomy" id="1343739"/>
    <lineage>
        <taxon>Archaea</taxon>
        <taxon>Methanobacteriati</taxon>
        <taxon>Methanobacteriota</taxon>
        <taxon>Thermococci</taxon>
        <taxon>Thermococcales</taxon>
        <taxon>Thermococcaceae</taxon>
        <taxon>Palaeococcus</taxon>
    </lineage>
</organism>
<dbReference type="PANTHER" id="PTHR43745:SF2">
    <property type="entry name" value="NITROREDUCTASE MJ1384-RELATED"/>
    <property type="match status" value="1"/>
</dbReference>
<dbReference type="AlphaFoldDB" id="A0A075LPT3"/>
<dbReference type="GO" id="GO:0016491">
    <property type="term" value="F:oxidoreductase activity"/>
    <property type="evidence" value="ECO:0007669"/>
    <property type="project" value="InterPro"/>
</dbReference>
<protein>
    <submittedName>
        <fullName evidence="2">Nitroreductase</fullName>
    </submittedName>
</protein>
<dbReference type="NCBIfam" id="TIGR03605">
    <property type="entry name" value="antibiot_sagB"/>
    <property type="match status" value="1"/>
</dbReference>
<dbReference type="Gene3D" id="3.40.109.10">
    <property type="entry name" value="NADH Oxidase"/>
    <property type="match status" value="1"/>
</dbReference>
<evidence type="ECO:0000313" key="2">
    <source>
        <dbReference type="EMBL" id="AIF68690.1"/>
    </source>
</evidence>
<dbReference type="Proteomes" id="UP000027981">
    <property type="component" value="Chromosome"/>
</dbReference>
<sequence>MVIVSSLLILFKPSIERKKSVEYYGEVIKLPEPSFKGEMSVEEAIAKRRSIRSYKNEPLTLEQLSQLLWASQGITEERRKFRSAPSAGATYPFETYVVVGNVDGLTPGVYHYDPFEHSLTLIKEGDFREDLKKAALNQDWVGKAAINIVLVAFYERTTNYYGERGVRYVHMEAGHIGQNIYLQATALGLGTVAVGAFHDDEVAEVVETEGAPLYIFPVGIPG</sequence>
<dbReference type="KEGG" id="ppac:PAP_01240"/>
<dbReference type="EMBL" id="CP006019">
    <property type="protein sequence ID" value="AIF68690.1"/>
    <property type="molecule type" value="Genomic_DNA"/>
</dbReference>
<evidence type="ECO:0000259" key="1">
    <source>
        <dbReference type="Pfam" id="PF00881"/>
    </source>
</evidence>
<feature type="domain" description="Nitroreductase" evidence="1">
    <location>
        <begin position="45"/>
        <end position="219"/>
    </location>
</feature>
<dbReference type="InterPro" id="IPR029479">
    <property type="entry name" value="Nitroreductase"/>
</dbReference>
<dbReference type="STRING" id="1343739.PAP_01240"/>
<accession>A0A075LPT3</accession>
<dbReference type="PANTHER" id="PTHR43745">
    <property type="entry name" value="NITROREDUCTASE MJ1384-RELATED"/>
    <property type="match status" value="1"/>
</dbReference>
<dbReference type="eggNOG" id="arCOG00288">
    <property type="taxonomic scope" value="Archaea"/>
</dbReference>